<evidence type="ECO:0000256" key="1">
    <source>
        <dbReference type="SAM" id="MobiDB-lite"/>
    </source>
</evidence>
<reference evidence="3 4" key="1">
    <citation type="submission" date="2019-09" db="EMBL/GenBank/DDBJ databases">
        <title>Genome Sequences of Streptomyces kaniharaensis ATCC 21070.</title>
        <authorList>
            <person name="Zhu W."/>
            <person name="De Crecy-Lagard V."/>
            <person name="Richards N.G."/>
        </authorList>
    </citation>
    <scope>NUCLEOTIDE SEQUENCE [LARGE SCALE GENOMIC DNA]</scope>
    <source>
        <strain evidence="3 4">SF-557</strain>
    </source>
</reference>
<evidence type="ECO:0000259" key="2">
    <source>
        <dbReference type="SMART" id="SM00530"/>
    </source>
</evidence>
<feature type="region of interest" description="Disordered" evidence="1">
    <location>
        <begin position="123"/>
        <end position="159"/>
    </location>
</feature>
<feature type="compositionally biased region" description="Pro residues" evidence="1">
    <location>
        <begin position="348"/>
        <end position="357"/>
    </location>
</feature>
<feature type="region of interest" description="Disordered" evidence="1">
    <location>
        <begin position="203"/>
        <end position="222"/>
    </location>
</feature>
<gene>
    <name evidence="3" type="ORF">F7Q99_07345</name>
</gene>
<name>A0A6N7KR77_9ACTN</name>
<proteinExistence type="predicted"/>
<accession>A0A6N7KR77</accession>
<comment type="caution">
    <text evidence="3">The sequence shown here is derived from an EMBL/GenBank/DDBJ whole genome shotgun (WGS) entry which is preliminary data.</text>
</comment>
<dbReference type="AlphaFoldDB" id="A0A6N7KR77"/>
<dbReference type="InterPro" id="IPR010982">
    <property type="entry name" value="Lambda_DNA-bd_dom_sf"/>
</dbReference>
<organism evidence="3 4">
    <name type="scientific">Streptomyces kaniharaensis</name>
    <dbReference type="NCBI Taxonomy" id="212423"/>
    <lineage>
        <taxon>Bacteria</taxon>
        <taxon>Bacillati</taxon>
        <taxon>Actinomycetota</taxon>
        <taxon>Actinomycetes</taxon>
        <taxon>Kitasatosporales</taxon>
        <taxon>Streptomycetaceae</taxon>
        <taxon>Streptomyces</taxon>
    </lineage>
</organism>
<dbReference type="EMBL" id="WBOF01000001">
    <property type="protein sequence ID" value="MQS12113.1"/>
    <property type="molecule type" value="Genomic_DNA"/>
</dbReference>
<feature type="compositionally biased region" description="Low complexity" evidence="1">
    <location>
        <begin position="129"/>
        <end position="159"/>
    </location>
</feature>
<dbReference type="GO" id="GO:0003677">
    <property type="term" value="F:DNA binding"/>
    <property type="evidence" value="ECO:0007669"/>
    <property type="project" value="InterPro"/>
</dbReference>
<dbReference type="CDD" id="cd00093">
    <property type="entry name" value="HTH_XRE"/>
    <property type="match status" value="1"/>
</dbReference>
<evidence type="ECO:0000313" key="4">
    <source>
        <dbReference type="Proteomes" id="UP000450000"/>
    </source>
</evidence>
<feature type="compositionally biased region" description="Low complexity" evidence="1">
    <location>
        <begin position="358"/>
        <end position="377"/>
    </location>
</feature>
<dbReference type="Pfam" id="PF13560">
    <property type="entry name" value="HTH_31"/>
    <property type="match status" value="1"/>
</dbReference>
<keyword evidence="4" id="KW-1185">Reference proteome</keyword>
<dbReference type="SUPFAM" id="SSF47413">
    <property type="entry name" value="lambda repressor-like DNA-binding domains"/>
    <property type="match status" value="1"/>
</dbReference>
<dbReference type="InterPro" id="IPR001387">
    <property type="entry name" value="Cro/C1-type_HTH"/>
</dbReference>
<dbReference type="Proteomes" id="UP000450000">
    <property type="component" value="Unassembled WGS sequence"/>
</dbReference>
<dbReference type="Gene3D" id="1.10.260.40">
    <property type="entry name" value="lambda repressor-like DNA-binding domains"/>
    <property type="match status" value="1"/>
</dbReference>
<dbReference type="Pfam" id="PF10901">
    <property type="entry name" value="DUF2690"/>
    <property type="match status" value="1"/>
</dbReference>
<dbReference type="InterPro" id="IPR021224">
    <property type="entry name" value="DUF2690"/>
</dbReference>
<dbReference type="OrthoDB" id="3386996at2"/>
<feature type="domain" description="HTH cro/C1-type" evidence="2">
    <location>
        <begin position="54"/>
        <end position="109"/>
    </location>
</feature>
<evidence type="ECO:0000313" key="3">
    <source>
        <dbReference type="EMBL" id="MQS12113.1"/>
    </source>
</evidence>
<feature type="region of interest" description="Disordered" evidence="1">
    <location>
        <begin position="348"/>
        <end position="385"/>
    </location>
</feature>
<protein>
    <submittedName>
        <fullName evidence="3">DUF2690 domain-containing protein</fullName>
    </submittedName>
</protein>
<sequence>MRLEKRRHPNGPGQSPFRPSPLPIPVSIWKGRMGSAWKQLPEELTGPARSLTEELRTLKDAAGLSLSELATRTHYSRASWERWLNGKRVITEQALNALIGSVECDGPALRALWQQAVARPEDEARAEASVESPAEAAATAQTAETASTELVDPQAPAEQPESAVAVPAVAWWRRPVALLSCAAVLAVLLVLAGLKAIRHDAPEAPVADPVPPSAPVSASAGDSTDASPCRAVGCAHKNPQKTGCGKDARTLQTQVIGKVVIYLRYSQTCQAAWAAITEGEPKDYAIITDSTGDSETALIHYGYDNFSMMLNAADPSVGFQVCGFQPAGHDCTSTVANLASVVVSTPIPSGPLSPPPGAGASAAPTATPQPTASATGSVSPSPGAS</sequence>
<feature type="region of interest" description="Disordered" evidence="1">
    <location>
        <begin position="1"/>
        <end position="23"/>
    </location>
</feature>
<dbReference type="SMART" id="SM00530">
    <property type="entry name" value="HTH_XRE"/>
    <property type="match status" value="1"/>
</dbReference>